<name>A0A7I7MFZ6_9MYCO</name>
<dbReference type="GO" id="GO:0016757">
    <property type="term" value="F:glycosyltransferase activity"/>
    <property type="evidence" value="ECO:0007669"/>
    <property type="project" value="UniProtKB-KW"/>
</dbReference>
<dbReference type="Pfam" id="PF13439">
    <property type="entry name" value="Glyco_transf_4"/>
    <property type="match status" value="1"/>
</dbReference>
<dbReference type="KEGG" id="mpsc:MPSYJ_44370"/>
<evidence type="ECO:0000259" key="3">
    <source>
        <dbReference type="Pfam" id="PF13439"/>
    </source>
</evidence>
<keyword evidence="5" id="KW-1185">Reference proteome</keyword>
<dbReference type="Gene3D" id="3.40.50.2000">
    <property type="entry name" value="Glycogen Phosphorylase B"/>
    <property type="match status" value="4"/>
</dbReference>
<evidence type="ECO:0000313" key="5">
    <source>
        <dbReference type="Proteomes" id="UP000466514"/>
    </source>
</evidence>
<organism evidence="4 5">
    <name type="scientific">Mycolicibacterium psychrotolerans</name>
    <dbReference type="NCBI Taxonomy" id="216929"/>
    <lineage>
        <taxon>Bacteria</taxon>
        <taxon>Bacillati</taxon>
        <taxon>Actinomycetota</taxon>
        <taxon>Actinomycetes</taxon>
        <taxon>Mycobacteriales</taxon>
        <taxon>Mycobacteriaceae</taxon>
        <taxon>Mycolicibacterium</taxon>
    </lineage>
</organism>
<dbReference type="AlphaFoldDB" id="A0A7I7MFZ6"/>
<dbReference type="SUPFAM" id="SSF53756">
    <property type="entry name" value="UDP-Glycosyltransferase/glycogen phosphorylase"/>
    <property type="match status" value="2"/>
</dbReference>
<protein>
    <recommendedName>
        <fullName evidence="3">Glycosyltransferase subfamily 4-like N-terminal domain-containing protein</fullName>
    </recommendedName>
</protein>
<dbReference type="CDD" id="cd03801">
    <property type="entry name" value="GT4_PimA-like"/>
    <property type="match status" value="1"/>
</dbReference>
<keyword evidence="2" id="KW-0808">Transferase</keyword>
<dbReference type="Pfam" id="PF13692">
    <property type="entry name" value="Glyco_trans_1_4"/>
    <property type="match status" value="2"/>
</dbReference>
<dbReference type="Proteomes" id="UP000466514">
    <property type="component" value="Chromosome"/>
</dbReference>
<gene>
    <name evidence="4" type="ORF">MPSYJ_44370</name>
</gene>
<feature type="domain" description="Glycosyltransferase subfamily 4-like N-terminal" evidence="3">
    <location>
        <begin position="22"/>
        <end position="182"/>
    </location>
</feature>
<dbReference type="EMBL" id="AP022574">
    <property type="protein sequence ID" value="BBX70976.1"/>
    <property type="molecule type" value="Genomic_DNA"/>
</dbReference>
<proteinExistence type="predicted"/>
<dbReference type="PANTHER" id="PTHR12526:SF636">
    <property type="entry name" value="BLL3647 PROTEIN"/>
    <property type="match status" value="1"/>
</dbReference>
<reference evidence="4 5" key="1">
    <citation type="journal article" date="2019" name="Emerg. Microbes Infect.">
        <title>Comprehensive subspecies identification of 175 nontuberculous mycobacteria species based on 7547 genomic profiles.</title>
        <authorList>
            <person name="Matsumoto Y."/>
            <person name="Kinjo T."/>
            <person name="Motooka D."/>
            <person name="Nabeya D."/>
            <person name="Jung N."/>
            <person name="Uechi K."/>
            <person name="Horii T."/>
            <person name="Iida T."/>
            <person name="Fujita J."/>
            <person name="Nakamura S."/>
        </authorList>
    </citation>
    <scope>NUCLEOTIDE SEQUENCE [LARGE SCALE GENOMIC DNA]</scope>
    <source>
        <strain evidence="4 5">JCM 13323</strain>
    </source>
</reference>
<dbReference type="PANTHER" id="PTHR12526">
    <property type="entry name" value="GLYCOSYLTRANSFERASE"/>
    <property type="match status" value="1"/>
</dbReference>
<dbReference type="InterPro" id="IPR028098">
    <property type="entry name" value="Glyco_trans_4-like_N"/>
</dbReference>
<accession>A0A7I7MFZ6</accession>
<evidence type="ECO:0000313" key="4">
    <source>
        <dbReference type="EMBL" id="BBX70976.1"/>
    </source>
</evidence>
<evidence type="ECO:0000256" key="2">
    <source>
        <dbReference type="ARBA" id="ARBA00022679"/>
    </source>
</evidence>
<evidence type="ECO:0000256" key="1">
    <source>
        <dbReference type="ARBA" id="ARBA00022676"/>
    </source>
</evidence>
<keyword evidence="1" id="KW-0328">Glycosyltransferase</keyword>
<sequence length="777" mass="83118">MHVTLREPRMTVAHVIHSLGAGGAEAVLVELARVAPSAGIRLIVIGLSEPESGAGGHRSVVPRLRELGAIVYEMHSARYNPVPALTLARLFRAERVDIVHTHLKHADVIGGVAARLAGVPSVSTLHVIDIPASALQRLRVRAAVLARRWLSSTVIAVSNAQREWYSGYAGPDAPVTLLPNGVSAPEPTRDRATVRAELGVADDTVLGLCLSLMRPEKGHADLVEAMRRLPGDTSVVVAMAGDGPLLNRIDSMVASDPELQRRCRVLGFRRDSLDLLAAADFVVQPSLEDALPTALISALAYGRPIVATRVGGIAEIVAPQCGQLVEAGHPAALSGAIVEMAATIRDRSAVADAMRQAARERYHTRFSSDIWIENLRALYGRTMTPRRIAMVEFPPSGGLFQFSLQLGEALARSGSDVELITGPAPELSSREKGCRVRSLLPTWHPAAGSDTHRLWRRARRGLRAGRLVAAWMVLVVHLVRARPDVVMWSEWRFALDGWAVHLVRRVLPNAILALVAHEPRPLVEQPGQPEFYKNSSATSRGLATAHADLDVAFVLGEQAKKALTETWPIAAPVHVIPHGDESIFCSETIVAADTTGPVALSFGTITKYKGFDTLCDAWPKVRAQVPDAELVIAGAVSADVDEAALRTRVDDLAGVTLRAGYVPVADVASYFSRARCVVLPYKRSSQSGVAHLALTFSRPVVATHVGDIPNVVRDGQSGILVAPDDADGLAGAVIRLLTDAELAAQLGNTGNQALTASASWDHVAAQLLRGLDDLRSS</sequence>